<accession>A0A8S9YS80</accession>
<dbReference type="Proteomes" id="UP000822476">
    <property type="component" value="Unassembled WGS sequence"/>
</dbReference>
<evidence type="ECO:0000313" key="2">
    <source>
        <dbReference type="Proteomes" id="UP000822476"/>
    </source>
</evidence>
<dbReference type="EMBL" id="JTDE01003555">
    <property type="protein sequence ID" value="KAF7255921.1"/>
    <property type="molecule type" value="Genomic_DNA"/>
</dbReference>
<dbReference type="AlphaFoldDB" id="A0A8S9YS80"/>
<keyword evidence="2" id="KW-1185">Reference proteome</keyword>
<reference evidence="1" key="1">
    <citation type="submission" date="2019-07" db="EMBL/GenBank/DDBJ databases">
        <title>Annotation for the trematode Paragonimus miyazaki's.</title>
        <authorList>
            <person name="Choi Y.-J."/>
        </authorList>
    </citation>
    <scope>NUCLEOTIDE SEQUENCE</scope>
    <source>
        <strain evidence="1">Japan</strain>
    </source>
</reference>
<protein>
    <submittedName>
        <fullName evidence="1">Uncharacterized protein</fullName>
    </submittedName>
</protein>
<name>A0A8S9YS80_9TREM</name>
<feature type="non-terminal residue" evidence="1">
    <location>
        <position position="1"/>
    </location>
</feature>
<dbReference type="PANTHER" id="PTHR45912:SF3">
    <property type="entry name" value="CILIA- AND FLAGELLA-ASSOCIATED PROTEIN 47"/>
    <property type="match status" value="1"/>
</dbReference>
<sequence>TVTSISSPCYELKDVELTVTNPYNQSGYFNITTIESPQNLFQTVCHVRGLQCPAFRLPHTESTNMSTAMDKMASSTECWTEAMTEDLSEETFRPGCFDSSGTLQSFFCRESGLLLDAAPMDAVVAKTAVIDEKGTKQPEKDLQHTDVNVAARKSVHMVYLPLSLGVRHCCLMFTNEQIGEFFVLFRGSADLPKPSTIPFIPDGDVPNTGKQVKPGYRLTSAVAAACECFIKLTFISWNYNGIW</sequence>
<gene>
    <name evidence="1" type="ORF">EG68_12459</name>
</gene>
<dbReference type="OrthoDB" id="10060824at2759"/>
<organism evidence="1 2">
    <name type="scientific">Paragonimus skrjabini miyazakii</name>
    <dbReference type="NCBI Taxonomy" id="59628"/>
    <lineage>
        <taxon>Eukaryota</taxon>
        <taxon>Metazoa</taxon>
        <taxon>Spiralia</taxon>
        <taxon>Lophotrochozoa</taxon>
        <taxon>Platyhelminthes</taxon>
        <taxon>Trematoda</taxon>
        <taxon>Digenea</taxon>
        <taxon>Plagiorchiida</taxon>
        <taxon>Troglotremata</taxon>
        <taxon>Troglotrematidae</taxon>
        <taxon>Paragonimus</taxon>
    </lineage>
</organism>
<comment type="caution">
    <text evidence="1">The sequence shown here is derived from an EMBL/GenBank/DDBJ whole genome shotgun (WGS) entry which is preliminary data.</text>
</comment>
<dbReference type="GO" id="GO:0060271">
    <property type="term" value="P:cilium assembly"/>
    <property type="evidence" value="ECO:0007669"/>
    <property type="project" value="TreeGrafter"/>
</dbReference>
<proteinExistence type="predicted"/>
<evidence type="ECO:0000313" key="1">
    <source>
        <dbReference type="EMBL" id="KAF7255921.1"/>
    </source>
</evidence>
<dbReference type="PANTHER" id="PTHR45912">
    <property type="entry name" value="CILIA- AND FLAGELLA-ASSOCIATED PROTEIN 47"/>
    <property type="match status" value="1"/>
</dbReference>
<dbReference type="GO" id="GO:0005929">
    <property type="term" value="C:cilium"/>
    <property type="evidence" value="ECO:0007669"/>
    <property type="project" value="TreeGrafter"/>
</dbReference>